<name>F0T6W0_METLA</name>
<dbReference type="SUPFAM" id="SSF46785">
    <property type="entry name" value="Winged helix' DNA-binding domain"/>
    <property type="match status" value="1"/>
</dbReference>
<protein>
    <submittedName>
        <fullName evidence="5">Transcriptional regulator, ArsR family</fullName>
    </submittedName>
</protein>
<dbReference type="GO" id="GO:0003700">
    <property type="term" value="F:DNA-binding transcription factor activity"/>
    <property type="evidence" value="ECO:0007669"/>
    <property type="project" value="InterPro"/>
</dbReference>
<dbReference type="Gene3D" id="1.10.10.10">
    <property type="entry name" value="Winged helix-like DNA-binding domain superfamily/Winged helix DNA-binding domain"/>
    <property type="match status" value="1"/>
</dbReference>
<dbReference type="Proteomes" id="UP000007490">
    <property type="component" value="Chromosome"/>
</dbReference>
<dbReference type="KEGG" id="mel:Metbo_1238"/>
<evidence type="ECO:0000256" key="3">
    <source>
        <dbReference type="ARBA" id="ARBA00023163"/>
    </source>
</evidence>
<dbReference type="AlphaFoldDB" id="F0T6W0"/>
<evidence type="ECO:0000259" key="4">
    <source>
        <dbReference type="PROSITE" id="PS50987"/>
    </source>
</evidence>
<dbReference type="InterPro" id="IPR036390">
    <property type="entry name" value="WH_DNA-bd_sf"/>
</dbReference>
<evidence type="ECO:0000313" key="6">
    <source>
        <dbReference type="Proteomes" id="UP000007490"/>
    </source>
</evidence>
<dbReference type="STRING" id="877455.Metbo_1238"/>
<evidence type="ECO:0000256" key="2">
    <source>
        <dbReference type="ARBA" id="ARBA00023125"/>
    </source>
</evidence>
<dbReference type="NCBIfam" id="NF033788">
    <property type="entry name" value="HTH_metalloreg"/>
    <property type="match status" value="1"/>
</dbReference>
<dbReference type="SMART" id="SM00418">
    <property type="entry name" value="HTH_ARSR"/>
    <property type="match status" value="1"/>
</dbReference>
<dbReference type="PANTHER" id="PTHR43132:SF6">
    <property type="entry name" value="HTH-TYPE TRANSCRIPTIONAL REPRESSOR CZRA"/>
    <property type="match status" value="1"/>
</dbReference>
<dbReference type="CDD" id="cd00090">
    <property type="entry name" value="HTH_ARSR"/>
    <property type="match status" value="1"/>
</dbReference>
<proteinExistence type="predicted"/>
<dbReference type="GO" id="GO:0003677">
    <property type="term" value="F:DNA binding"/>
    <property type="evidence" value="ECO:0007669"/>
    <property type="project" value="UniProtKB-KW"/>
</dbReference>
<dbReference type="Pfam" id="PF01022">
    <property type="entry name" value="HTH_5"/>
    <property type="match status" value="1"/>
</dbReference>
<dbReference type="InterPro" id="IPR036388">
    <property type="entry name" value="WH-like_DNA-bd_sf"/>
</dbReference>
<gene>
    <name evidence="5" type="ordered locus">Metbo_1238</name>
</gene>
<dbReference type="InterPro" id="IPR011991">
    <property type="entry name" value="ArsR-like_HTH"/>
</dbReference>
<dbReference type="HOGENOM" id="CLU_097806_7_3_2"/>
<dbReference type="InterPro" id="IPR051011">
    <property type="entry name" value="Metal_resp_trans_reg"/>
</dbReference>
<dbReference type="EMBL" id="CP002551">
    <property type="protein sequence ID" value="ADZ09480.1"/>
    <property type="molecule type" value="Genomic_DNA"/>
</dbReference>
<dbReference type="PRINTS" id="PR00778">
    <property type="entry name" value="HTHARSR"/>
</dbReference>
<dbReference type="PANTHER" id="PTHR43132">
    <property type="entry name" value="ARSENICAL RESISTANCE OPERON REPRESSOR ARSR-RELATED"/>
    <property type="match status" value="1"/>
</dbReference>
<keyword evidence="1" id="KW-0805">Transcription regulation</keyword>
<dbReference type="PROSITE" id="PS50987">
    <property type="entry name" value="HTH_ARSR_2"/>
    <property type="match status" value="1"/>
</dbReference>
<accession>F0T6W0</accession>
<dbReference type="InterPro" id="IPR001845">
    <property type="entry name" value="HTH_ArsR_DNA-bd_dom"/>
</dbReference>
<feature type="domain" description="HTH arsR-type" evidence="4">
    <location>
        <begin position="40"/>
        <end position="132"/>
    </location>
</feature>
<evidence type="ECO:0000256" key="1">
    <source>
        <dbReference type="ARBA" id="ARBA00023015"/>
    </source>
</evidence>
<keyword evidence="2" id="KW-0238">DNA-binding</keyword>
<keyword evidence="6" id="KW-1185">Reference proteome</keyword>
<keyword evidence="3" id="KW-0804">Transcription</keyword>
<evidence type="ECO:0000313" key="5">
    <source>
        <dbReference type="EMBL" id="ADZ09480.1"/>
    </source>
</evidence>
<organism evidence="5 6">
    <name type="scientific">Methanobacterium lacus (strain AL-21)</name>
    <dbReference type="NCBI Taxonomy" id="877455"/>
    <lineage>
        <taxon>Archaea</taxon>
        <taxon>Methanobacteriati</taxon>
        <taxon>Methanobacteriota</taxon>
        <taxon>Methanomada group</taxon>
        <taxon>Methanobacteria</taxon>
        <taxon>Methanobacteriales</taxon>
        <taxon>Methanobacteriaceae</taxon>
        <taxon>Methanobacterium</taxon>
    </lineage>
</organism>
<reference evidence="5 6" key="2">
    <citation type="journal article" date="2014" name="Int. J. Syst. Evol. Microbiol.">
        <title>Methanobacterium paludis sp. nov. and a novel strain of Methanobacterium lacus isolated from northern peatlands.</title>
        <authorList>
            <person name="Cadillo-Quiroz H."/>
            <person name="Brauer S.L."/>
            <person name="Goodson N."/>
            <person name="Yavitt J.B."/>
            <person name="Zinder S.H."/>
        </authorList>
    </citation>
    <scope>NUCLEOTIDE SEQUENCE [LARGE SCALE GENOMIC DNA]</scope>
    <source>
        <strain evidence="5 6">AL-21</strain>
    </source>
</reference>
<reference evidence="6" key="1">
    <citation type="submission" date="2011-02" db="EMBL/GenBank/DDBJ databases">
        <title>Complete sequence of Methanobacterium sp. AL-21.</title>
        <authorList>
            <consortium name="US DOE Joint Genome Institute"/>
            <person name="Lucas S."/>
            <person name="Copeland A."/>
            <person name="Lapidus A."/>
            <person name="Cheng J.-F."/>
            <person name="Goodwin L."/>
            <person name="Pitluck S."/>
            <person name="Chertkov O."/>
            <person name="Detter J.C."/>
            <person name="Han C."/>
            <person name="Tapia R."/>
            <person name="Land M."/>
            <person name="Hauser L."/>
            <person name="Kyrpides N."/>
            <person name="Ivanova N."/>
            <person name="Mikhailova N."/>
            <person name="Pagani I."/>
            <person name="Cadillo-Quiroz H."/>
            <person name="Imachi H."/>
            <person name="Zinder S."/>
            <person name="Liu W."/>
            <person name="Woyke T."/>
        </authorList>
    </citation>
    <scope>NUCLEOTIDE SEQUENCE [LARGE SCALE GENOMIC DNA]</scope>
    <source>
        <strain evidence="6">AL-21</strain>
    </source>
</reference>
<dbReference type="eggNOG" id="arCOG01681">
    <property type="taxonomic scope" value="Archaea"/>
</dbReference>
<sequence length="132" mass="15362">MTLTFIYGDVCIYTTMKIDDMCEIECKHEDTIEEVKSELPADDILLKVSETFKVFGDLTRLKILQALFRRELCVCDLTEVLEANQSTISHQLRILRQNNLVKFRKEGKMAYYSLADDHVEKIIEMGLEHAKE</sequence>